<feature type="signal peptide" evidence="3">
    <location>
        <begin position="1"/>
        <end position="34"/>
    </location>
</feature>
<gene>
    <name evidence="5" type="ORF">NC998_13525</name>
</gene>
<dbReference type="Pfam" id="PF13424">
    <property type="entry name" value="TPR_12"/>
    <property type="match status" value="2"/>
</dbReference>
<feature type="repeat" description="TPR" evidence="1">
    <location>
        <begin position="654"/>
        <end position="687"/>
    </location>
</feature>
<dbReference type="SUPFAM" id="SSF51126">
    <property type="entry name" value="Pectin lyase-like"/>
    <property type="match status" value="1"/>
</dbReference>
<dbReference type="Gene3D" id="2.160.20.10">
    <property type="entry name" value="Single-stranded right-handed beta-helix, Pectin lyase-like"/>
    <property type="match status" value="1"/>
</dbReference>
<accession>A0ABV0J8K7</accession>
<feature type="region of interest" description="Disordered" evidence="2">
    <location>
        <begin position="414"/>
        <end position="534"/>
    </location>
</feature>
<dbReference type="SMART" id="SM00028">
    <property type="entry name" value="TPR"/>
    <property type="match status" value="7"/>
</dbReference>
<feature type="repeat" description="TPR" evidence="1">
    <location>
        <begin position="614"/>
        <end position="647"/>
    </location>
</feature>
<evidence type="ECO:0000259" key="4">
    <source>
        <dbReference type="SMART" id="SM00912"/>
    </source>
</evidence>
<evidence type="ECO:0000256" key="3">
    <source>
        <dbReference type="SAM" id="SignalP"/>
    </source>
</evidence>
<protein>
    <submittedName>
        <fullName evidence="5">CHAT domain-containing protein</fullName>
    </submittedName>
</protein>
<dbReference type="InterPro" id="IPR019734">
    <property type="entry name" value="TPR_rpt"/>
</dbReference>
<evidence type="ECO:0000256" key="2">
    <source>
        <dbReference type="SAM" id="MobiDB-lite"/>
    </source>
</evidence>
<dbReference type="Pfam" id="PF05860">
    <property type="entry name" value="TPS"/>
    <property type="match status" value="1"/>
</dbReference>
<dbReference type="Proteomes" id="UP001464891">
    <property type="component" value="Unassembled WGS sequence"/>
</dbReference>
<dbReference type="NCBIfam" id="TIGR01901">
    <property type="entry name" value="adhes_NPXG"/>
    <property type="match status" value="1"/>
</dbReference>
<dbReference type="PANTHER" id="PTHR10098">
    <property type="entry name" value="RAPSYN-RELATED"/>
    <property type="match status" value="1"/>
</dbReference>
<keyword evidence="3" id="KW-0732">Signal</keyword>
<keyword evidence="6" id="KW-1185">Reference proteome</keyword>
<keyword evidence="1" id="KW-0802">TPR repeat</keyword>
<dbReference type="PROSITE" id="PS50293">
    <property type="entry name" value="TPR_REGION"/>
    <property type="match status" value="1"/>
</dbReference>
<feature type="domain" description="Filamentous haemagglutinin FhaB/tRNA nuclease CdiA-like TPS" evidence="4">
    <location>
        <begin position="47"/>
        <end position="161"/>
    </location>
</feature>
<dbReference type="PROSITE" id="PS50005">
    <property type="entry name" value="TPR"/>
    <property type="match status" value="3"/>
</dbReference>
<dbReference type="Pfam" id="PF12770">
    <property type="entry name" value="CHAT"/>
    <property type="match status" value="1"/>
</dbReference>
<dbReference type="InterPro" id="IPR024983">
    <property type="entry name" value="CHAT_dom"/>
</dbReference>
<dbReference type="InterPro" id="IPR008638">
    <property type="entry name" value="FhaB/CdiA-like_TPS"/>
</dbReference>
<dbReference type="PANTHER" id="PTHR10098:SF108">
    <property type="entry name" value="TETRATRICOPEPTIDE REPEAT PROTEIN 28"/>
    <property type="match status" value="1"/>
</dbReference>
<dbReference type="Pfam" id="PF13374">
    <property type="entry name" value="TPR_10"/>
    <property type="match status" value="1"/>
</dbReference>
<reference evidence="5 6" key="1">
    <citation type="submission" date="2022-04" db="EMBL/GenBank/DDBJ databases">
        <title>Positive selection, recombination, and allopatry shape intraspecific diversity of widespread and dominant cyanobacteria.</title>
        <authorList>
            <person name="Wei J."/>
            <person name="Shu W."/>
            <person name="Hu C."/>
        </authorList>
    </citation>
    <scope>NUCLEOTIDE SEQUENCE [LARGE SCALE GENOMIC DNA]</scope>
    <source>
        <strain evidence="5 6">GB2-A4</strain>
    </source>
</reference>
<evidence type="ECO:0000313" key="5">
    <source>
        <dbReference type="EMBL" id="MEP0818116.1"/>
    </source>
</evidence>
<dbReference type="InterPro" id="IPR012334">
    <property type="entry name" value="Pectin_lyas_fold"/>
</dbReference>
<dbReference type="SMART" id="SM00912">
    <property type="entry name" value="Haemagg_act"/>
    <property type="match status" value="1"/>
</dbReference>
<name>A0ABV0J8K7_9CYAN</name>
<proteinExistence type="predicted"/>
<organism evidence="5 6">
    <name type="scientific">Trichocoleus desertorum GB2-A4</name>
    <dbReference type="NCBI Taxonomy" id="2933944"/>
    <lineage>
        <taxon>Bacteria</taxon>
        <taxon>Bacillati</taxon>
        <taxon>Cyanobacteriota</taxon>
        <taxon>Cyanophyceae</taxon>
        <taxon>Leptolyngbyales</taxon>
        <taxon>Trichocoleusaceae</taxon>
        <taxon>Trichocoleus</taxon>
    </lineage>
</organism>
<dbReference type="SUPFAM" id="SSF48452">
    <property type="entry name" value="TPR-like"/>
    <property type="match status" value="2"/>
</dbReference>
<dbReference type="Gene3D" id="1.25.40.10">
    <property type="entry name" value="Tetratricopeptide repeat domain"/>
    <property type="match status" value="2"/>
</dbReference>
<comment type="caution">
    <text evidence="5">The sequence shown here is derived from an EMBL/GenBank/DDBJ whole genome shotgun (WGS) entry which is preliminary data.</text>
</comment>
<feature type="region of interest" description="Disordered" evidence="2">
    <location>
        <begin position="1122"/>
        <end position="1149"/>
    </location>
</feature>
<dbReference type="EMBL" id="JAMPKM010000007">
    <property type="protein sequence ID" value="MEP0818116.1"/>
    <property type="molecule type" value="Genomic_DNA"/>
</dbReference>
<feature type="repeat" description="TPR" evidence="1">
    <location>
        <begin position="734"/>
        <end position="767"/>
    </location>
</feature>
<dbReference type="InterPro" id="IPR011050">
    <property type="entry name" value="Pectin_lyase_fold/virulence"/>
</dbReference>
<evidence type="ECO:0000256" key="1">
    <source>
        <dbReference type="PROSITE-ProRule" id="PRU00339"/>
    </source>
</evidence>
<evidence type="ECO:0000313" key="6">
    <source>
        <dbReference type="Proteomes" id="UP001464891"/>
    </source>
</evidence>
<sequence>MTLKNRLRSPHLGVSLLLVALVLAAVFPPQSSHAGGIPDGKALPILPAPDDTGTLVTPDGSRFDITGGQRSQDGANLFHSFTQFILETGYTANFLADPATQNILARVVGGNLSAIDGLIQVTGGSPNLFLINPAGIVFGANASLNIPGSFTATTANGIGFGKEWLNASGPNSYEGLVGTPDLFAFSMSQPAGIINTGNLEVAAGQNLTLLGGTVISTGQLTAPEGHITVAAVPGNSLVRLSQAESLLTLDIQAIAPDTYQPNPWDFPIVDLPDLLTGGLGKNATNITTNRDGQLVLSGSGLTVLPGDVVVQNATARSATLVAAGKVTLGNTPLPLPDKGVHDSIGNPLSIQPDGNTYLVTSPTGSTFYIRGNIEVLIDPGDRVSNPGTGGKISPNPLPDIDIPFPIDKEMGITFPPSIPEVDLPPIPEDPGASLPAIPEVPGDLPLIPSEKPTQQAGPVPPDIPINPEPGSPEGIGTPALGVSPDPLPEPSSGIPPSPQPETGIGATTGVPPSPPPEVPSATLGAAPQPKPGTIRRQEIALSNDRPRSNPTLGTTVQGQQIAIATSTQDCLRVGQIVENQGTTYRVITDQGRVIQCYQQQLALAQQQNQPQQQRQTLHNLGSIHFVVGNYAQSIQRYQQSLALAQQLQNRAGEAEALSGLGAAYSAVGNYTKAIQYYEQSLAISRTLPVPELQGMTLRNLGIAYLAQDNLAKALEYPQESLAIAEKAQDRRGIGQSLGNLGLVYFTKGDHAKAIKHLEQQLAIARELNDRLAEGRALGNLGLAYYGLENYQQAANYQQQSLALAQQLQDRPGEGHALNNLGDAWLRLGKLAEAEQALFAGIKVWESLRAQLDQNDDATKISIFETQATTYSTLQEVLIAQNKAQAALEVAERGRARAFVELLAKQLPTQGSKSLAGAANLEPPSIAQIQQIARAQNATLVEYSIIQEAFQVEGQRQIQDKALYIWVVQPNGEVAFRQVDLKPLWQEQKTSLDDLVASTRASIGIEGRGLAFNQTTQVVASALERLQRYQTQQSQLKQLHQLLIQPIADLLPSDPTARVVFIPQGSLFLAPFPALQDAAGKYLIEKHTMLTAPAIEVLALTYQQRQRQGIAQQSQPTQIAATTLPRSPQKSLIVGNPTMPNVPSENGERSQPLYSLPGAEREAKMIASLLNTEAITGSAATKATVMAKMGDAQIIHLATHGLLDDFRGLGIPGAIALAPSGQDDGLLTANDILGLKLNAELVVLSACGTGRGKITGDGVVGLSRSLISAGAPSVVVSLWQVPDHPTAALMTEFYQNLQRQPDKAQALRQAMLAMLKQHPDPRDWAAFTLIGEAE</sequence>
<feature type="chain" id="PRO_5046160328" evidence="3">
    <location>
        <begin position="35"/>
        <end position="1333"/>
    </location>
</feature>
<dbReference type="InterPro" id="IPR011990">
    <property type="entry name" value="TPR-like_helical_dom_sf"/>
</dbReference>
<feature type="compositionally biased region" description="Pro residues" evidence="2">
    <location>
        <begin position="485"/>
        <end position="499"/>
    </location>
</feature>
<dbReference type="RefSeq" id="WP_190432559.1">
    <property type="nucleotide sequence ID" value="NZ_JAMPKM010000007.1"/>
</dbReference>
<feature type="compositionally biased region" description="Pro residues" evidence="2">
    <location>
        <begin position="416"/>
        <end position="428"/>
    </location>
</feature>
<feature type="compositionally biased region" description="Pro residues" evidence="2">
    <location>
        <begin position="458"/>
        <end position="470"/>
    </location>
</feature>